<dbReference type="PROSITE" id="PS50213">
    <property type="entry name" value="FAS1"/>
    <property type="match status" value="1"/>
</dbReference>
<evidence type="ECO:0000259" key="3">
    <source>
        <dbReference type="PROSITE" id="PS50213"/>
    </source>
</evidence>
<accession>A0AAV0JQZ4</accession>
<feature type="domain" description="FAS1" evidence="3">
    <location>
        <begin position="51"/>
        <end position="188"/>
    </location>
</feature>
<dbReference type="InterPro" id="IPR036378">
    <property type="entry name" value="FAS1_dom_sf"/>
</dbReference>
<comment type="similarity">
    <text evidence="1">Belongs to the fasciclin-like AGP family.</text>
</comment>
<keyword evidence="2" id="KW-1133">Transmembrane helix</keyword>
<dbReference type="PANTHER" id="PTHR37232:SF2">
    <property type="entry name" value="FAS1 DOMAIN-CONTAINING PROTEIN"/>
    <property type="match status" value="1"/>
</dbReference>
<keyword evidence="2" id="KW-0812">Transmembrane</keyword>
<dbReference type="Proteomes" id="UP001154282">
    <property type="component" value="Unassembled WGS sequence"/>
</dbReference>
<sequence length="206" mass="22587">MGRIYTLKNSVAFVGLLVSVCCIFVVMLSLLRLPDVTLGGNRAMMGPYKTFSNRKEVVAGDEKLGKYGEMMVQMLPDDLAFTVFVPSERAFERDLGLRSAAADDDDNSSRRNDTYAVVSRVLGFSAVPRALHSSVVAPGEEVSYDSLSGLTLFVSKDSEGTLVVNRIPAERVDIRRKAILVHVMDGVIMDAEFEQSVQPDLDDTTD</sequence>
<dbReference type="AlphaFoldDB" id="A0AAV0JQZ4"/>
<name>A0AAV0JQZ4_9ROSI</name>
<protein>
    <recommendedName>
        <fullName evidence="3">FAS1 domain-containing protein</fullName>
    </recommendedName>
</protein>
<dbReference type="PANTHER" id="PTHR37232">
    <property type="entry name" value="FASCICLIN DOMAIN PROTEIN"/>
    <property type="match status" value="1"/>
</dbReference>
<feature type="transmembrane region" description="Helical" evidence="2">
    <location>
        <begin position="12"/>
        <end position="31"/>
    </location>
</feature>
<comment type="caution">
    <text evidence="4">The sequence shown here is derived from an EMBL/GenBank/DDBJ whole genome shotgun (WGS) entry which is preliminary data.</text>
</comment>
<dbReference type="EMBL" id="CAMGYJ010000005">
    <property type="protein sequence ID" value="CAI0411026.1"/>
    <property type="molecule type" value="Genomic_DNA"/>
</dbReference>
<evidence type="ECO:0000256" key="2">
    <source>
        <dbReference type="SAM" id="Phobius"/>
    </source>
</evidence>
<dbReference type="Gene3D" id="2.30.180.10">
    <property type="entry name" value="FAS1 domain"/>
    <property type="match status" value="1"/>
</dbReference>
<evidence type="ECO:0000313" key="5">
    <source>
        <dbReference type="Proteomes" id="UP001154282"/>
    </source>
</evidence>
<keyword evidence="5" id="KW-1185">Reference proteome</keyword>
<evidence type="ECO:0000256" key="1">
    <source>
        <dbReference type="ARBA" id="ARBA00007843"/>
    </source>
</evidence>
<dbReference type="SUPFAM" id="SSF82153">
    <property type="entry name" value="FAS1 domain"/>
    <property type="match status" value="1"/>
</dbReference>
<keyword evidence="2" id="KW-0472">Membrane</keyword>
<dbReference type="InterPro" id="IPR000782">
    <property type="entry name" value="FAS1_domain"/>
</dbReference>
<reference evidence="4" key="1">
    <citation type="submission" date="2022-08" db="EMBL/GenBank/DDBJ databases">
        <authorList>
            <person name="Gutierrez-Valencia J."/>
        </authorList>
    </citation>
    <scope>NUCLEOTIDE SEQUENCE</scope>
</reference>
<gene>
    <name evidence="4" type="ORF">LITE_LOCUS14989</name>
</gene>
<dbReference type="Pfam" id="PF02469">
    <property type="entry name" value="Fasciclin"/>
    <property type="match status" value="1"/>
</dbReference>
<evidence type="ECO:0000313" key="4">
    <source>
        <dbReference type="EMBL" id="CAI0411026.1"/>
    </source>
</evidence>
<organism evidence="4 5">
    <name type="scientific">Linum tenue</name>
    <dbReference type="NCBI Taxonomy" id="586396"/>
    <lineage>
        <taxon>Eukaryota</taxon>
        <taxon>Viridiplantae</taxon>
        <taxon>Streptophyta</taxon>
        <taxon>Embryophyta</taxon>
        <taxon>Tracheophyta</taxon>
        <taxon>Spermatophyta</taxon>
        <taxon>Magnoliopsida</taxon>
        <taxon>eudicotyledons</taxon>
        <taxon>Gunneridae</taxon>
        <taxon>Pentapetalae</taxon>
        <taxon>rosids</taxon>
        <taxon>fabids</taxon>
        <taxon>Malpighiales</taxon>
        <taxon>Linaceae</taxon>
        <taxon>Linum</taxon>
    </lineage>
</organism>
<proteinExistence type="inferred from homology"/>